<dbReference type="PANTHER" id="PTHR14905">
    <property type="entry name" value="NG37"/>
    <property type="match status" value="1"/>
</dbReference>
<dbReference type="Pfam" id="PF25107">
    <property type="entry name" value="VWA7_N"/>
    <property type="match status" value="1"/>
</dbReference>
<gene>
    <name evidence="10" type="ORF">CCH79_00018338</name>
</gene>
<name>A0A315V8Y5_GAMAF</name>
<dbReference type="InterPro" id="IPR056862">
    <property type="entry name" value="VWA7_N"/>
</dbReference>
<feature type="domain" description="VWA7 N-terminal" evidence="9">
    <location>
        <begin position="84"/>
        <end position="308"/>
    </location>
</feature>
<feature type="region of interest" description="Disordered" evidence="5">
    <location>
        <begin position="257"/>
        <end position="277"/>
    </location>
</feature>
<accession>A0A315V8Y5</accession>
<evidence type="ECO:0000256" key="3">
    <source>
        <dbReference type="ARBA" id="ARBA00022729"/>
    </source>
</evidence>
<dbReference type="SUPFAM" id="SSF53300">
    <property type="entry name" value="vWA-like"/>
    <property type="match status" value="1"/>
</dbReference>
<evidence type="ECO:0000313" key="11">
    <source>
        <dbReference type="Proteomes" id="UP000250572"/>
    </source>
</evidence>
<dbReference type="InterPro" id="IPR052577">
    <property type="entry name" value="VWA7"/>
</dbReference>
<evidence type="ECO:0000259" key="8">
    <source>
        <dbReference type="Pfam" id="PF25106"/>
    </source>
</evidence>
<evidence type="ECO:0000259" key="7">
    <source>
        <dbReference type="Pfam" id="PF23560"/>
    </source>
</evidence>
<feature type="domain" description="Hemicentin-1-like von Willebrand factor A" evidence="8">
    <location>
        <begin position="318"/>
        <end position="481"/>
    </location>
</feature>
<keyword evidence="3 6" id="KW-0732">Signal</keyword>
<protein>
    <submittedName>
        <fullName evidence="10">Uncharacterized protein</fullName>
    </submittedName>
</protein>
<feature type="domain" description="Hemicentin/VWA7 galactose-binding" evidence="7">
    <location>
        <begin position="504"/>
        <end position="554"/>
    </location>
</feature>
<evidence type="ECO:0000259" key="9">
    <source>
        <dbReference type="Pfam" id="PF25107"/>
    </source>
</evidence>
<comment type="subcellular location">
    <subcellularLocation>
        <location evidence="1">Secreted</location>
    </subcellularLocation>
</comment>
<evidence type="ECO:0000256" key="5">
    <source>
        <dbReference type="SAM" id="MobiDB-lite"/>
    </source>
</evidence>
<evidence type="ECO:0000256" key="2">
    <source>
        <dbReference type="ARBA" id="ARBA00022525"/>
    </source>
</evidence>
<dbReference type="Proteomes" id="UP000250572">
    <property type="component" value="Unassembled WGS sequence"/>
</dbReference>
<dbReference type="AlphaFoldDB" id="A0A315V8Y5"/>
<dbReference type="EMBL" id="NHOQ01002149">
    <property type="protein sequence ID" value="PWA19359.1"/>
    <property type="molecule type" value="Genomic_DNA"/>
</dbReference>
<keyword evidence="4" id="KW-0325">Glycoprotein</keyword>
<dbReference type="InterPro" id="IPR036465">
    <property type="entry name" value="vWFA_dom_sf"/>
</dbReference>
<dbReference type="Pfam" id="PF25106">
    <property type="entry name" value="VWA_4"/>
    <property type="match status" value="1"/>
</dbReference>
<dbReference type="Gene3D" id="3.40.50.410">
    <property type="entry name" value="von Willebrand factor, type A domain"/>
    <property type="match status" value="1"/>
</dbReference>
<dbReference type="GO" id="GO:0005576">
    <property type="term" value="C:extracellular region"/>
    <property type="evidence" value="ECO:0007669"/>
    <property type="project" value="UniProtKB-SubCell"/>
</dbReference>
<proteinExistence type="predicted"/>
<dbReference type="Pfam" id="PF23560">
    <property type="entry name" value="GBD_Hemicentin"/>
    <property type="match status" value="1"/>
</dbReference>
<dbReference type="PANTHER" id="PTHR14905:SF18">
    <property type="entry name" value="VON WILLEBRAND FACTOR A DOMAIN-CONTAINING 10, TANDEM DUPLICATE 1-RELATED"/>
    <property type="match status" value="1"/>
</dbReference>
<feature type="signal peptide" evidence="6">
    <location>
        <begin position="1"/>
        <end position="35"/>
    </location>
</feature>
<dbReference type="InterPro" id="IPR056475">
    <property type="entry name" value="GBD_Hemicentin/VWA7"/>
</dbReference>
<keyword evidence="2" id="KW-0964">Secreted</keyword>
<reference evidence="10 11" key="1">
    <citation type="journal article" date="2018" name="G3 (Bethesda)">
        <title>A High-Quality Reference Genome for the Invasive Mosquitofish Gambusia affinis Using a Chicago Library.</title>
        <authorList>
            <person name="Hoffberg S.L."/>
            <person name="Troendle N.J."/>
            <person name="Glenn T.C."/>
            <person name="Mahmud O."/>
            <person name="Louha S."/>
            <person name="Chalopin D."/>
            <person name="Bennetzen J.L."/>
            <person name="Mauricio R."/>
        </authorList>
    </citation>
    <scope>NUCLEOTIDE SEQUENCE [LARGE SCALE GENOMIC DNA]</scope>
    <source>
        <strain evidence="10">NE01/NJP1002.9</strain>
        <tissue evidence="10">Muscle</tissue>
    </source>
</reference>
<evidence type="ECO:0000256" key="4">
    <source>
        <dbReference type="ARBA" id="ARBA00023180"/>
    </source>
</evidence>
<sequence length="686" mass="73903">MKFDVCGPCSSAMAVGSSLHLLAALLLTLPGFAQSFMPNSLFFWVLSHRDVTQTAILRKTAEVCRDVAAAEGRSFTLEITDTLSVNKVQKACSVPLPGFPVSSEMFQAAINSVHHSSDALLSPDPAFHFHSEAFLTGRSLITQGLSSLKDSVKKQNFQAARITLGRICHTLQDFYSHSNWVELGRTTAYRALIRPDQPLENLAGPDVPTCKSCSGLSCSDNILPAVLQQGLLTSGYYSTTSSAKPEGKCSHGGIFDQTSRTEPTGGINKDTDGSSHGQLHRTAADLAMDATVDLLEDIRVAIGDRTFLRLMDISQASALVFVVDTTSSMDSEIDYVKAVTATIINERRGKPIEPFEYILVPFNDPGVGPVTRTTDAMEMLTKINSLTPSGGGDNPEMSMSGLRLALTAAPPSSFIFLFTDAEAKDASLNNVVTALIETTKSKVVPILTQFGARRRRSVVISPDQLYPDLAQVSGGLVIEIYKDQISDISVKTPIIEKLSVGAVVTVLQAAVNPGSPRHFKFLVDTTLSNMLIYITGDPYVTFTLTSSTGENVTLWVTVTGSDTATVRDVTLLDFSTSTQVNGSVQSIGNSDYLVTFSEVPARSFLVRLTGQETNSASTPSSFQRQADTQITTSRLSLTVSTLSVHSGLKGVPTTVKYTQRDKQHGYLKDAVRGRPLVVSEIPHVNN</sequence>
<evidence type="ECO:0000256" key="6">
    <source>
        <dbReference type="SAM" id="SignalP"/>
    </source>
</evidence>
<comment type="caution">
    <text evidence="10">The sequence shown here is derived from an EMBL/GenBank/DDBJ whole genome shotgun (WGS) entry which is preliminary data.</text>
</comment>
<evidence type="ECO:0000313" key="10">
    <source>
        <dbReference type="EMBL" id="PWA19359.1"/>
    </source>
</evidence>
<keyword evidence="11" id="KW-1185">Reference proteome</keyword>
<dbReference type="InterPro" id="IPR056861">
    <property type="entry name" value="HMCN1-like_VWA"/>
</dbReference>
<feature type="chain" id="PRO_5016340488" evidence="6">
    <location>
        <begin position="36"/>
        <end position="686"/>
    </location>
</feature>
<organism evidence="10 11">
    <name type="scientific">Gambusia affinis</name>
    <name type="common">Western mosquitofish</name>
    <name type="synonym">Heterandria affinis</name>
    <dbReference type="NCBI Taxonomy" id="33528"/>
    <lineage>
        <taxon>Eukaryota</taxon>
        <taxon>Metazoa</taxon>
        <taxon>Chordata</taxon>
        <taxon>Craniata</taxon>
        <taxon>Vertebrata</taxon>
        <taxon>Euteleostomi</taxon>
        <taxon>Actinopterygii</taxon>
        <taxon>Neopterygii</taxon>
        <taxon>Teleostei</taxon>
        <taxon>Neoteleostei</taxon>
        <taxon>Acanthomorphata</taxon>
        <taxon>Ovalentaria</taxon>
        <taxon>Atherinomorphae</taxon>
        <taxon>Cyprinodontiformes</taxon>
        <taxon>Poeciliidae</taxon>
        <taxon>Poeciliinae</taxon>
        <taxon>Gambusia</taxon>
    </lineage>
</organism>
<evidence type="ECO:0000256" key="1">
    <source>
        <dbReference type="ARBA" id="ARBA00004613"/>
    </source>
</evidence>